<evidence type="ECO:0000313" key="9">
    <source>
        <dbReference type="EnsemblMetazoa" id="ADIR001915-PA"/>
    </source>
</evidence>
<dbReference type="VEuPathDB" id="VectorBase:ADIR001915"/>
<dbReference type="Gene3D" id="1.25.40.10">
    <property type="entry name" value="Tetratricopeptide repeat domain"/>
    <property type="match status" value="1"/>
</dbReference>
<accession>A0A182N2Q4</accession>
<evidence type="ECO:0000256" key="6">
    <source>
        <dbReference type="ARBA" id="ARBA00023212"/>
    </source>
</evidence>
<dbReference type="GO" id="GO:0097431">
    <property type="term" value="C:mitotic spindle pole"/>
    <property type="evidence" value="ECO:0007669"/>
    <property type="project" value="TreeGrafter"/>
</dbReference>
<proteinExistence type="predicted"/>
<sequence length="261" mass="29817">RVEARPASKHQLGFGGGTGSAVITSGVDGEQTNQFNTNRCNRVSMATDATLLKEADQLFDECKFREAYDLLSRKHQDAGYETLWRLCRVIYSLIREFEAEPGKSKELESLVYEGFEYGKRALELEPDASAAHKYYAIFLAEKSGLEGLRARVVQLSTILRHLRRATELNDRDPFAWFVLARFYHKLAGLAWFEKKMIHTFTTDIPDATFEDALGYFKRAELVEPNFFPLNHLLLGETYISLKEPEKARPFLELAANQKAPR</sequence>
<dbReference type="STRING" id="7168.A0A182N2Q4"/>
<dbReference type="GO" id="GO:0008017">
    <property type="term" value="F:microtubule binding"/>
    <property type="evidence" value="ECO:0007669"/>
    <property type="project" value="TreeGrafter"/>
</dbReference>
<dbReference type="PANTHER" id="PTHR16056">
    <property type="entry name" value="REGULATOR OF MICROTUBULE DYNAMICS PROTEIN"/>
    <property type="match status" value="1"/>
</dbReference>
<keyword evidence="4" id="KW-0677">Repeat</keyword>
<comment type="subunit">
    <text evidence="2">Interacts with microtubules.</text>
</comment>
<evidence type="ECO:0000256" key="8">
    <source>
        <dbReference type="ARBA" id="ARBA00041958"/>
    </source>
</evidence>
<protein>
    <recommendedName>
        <fullName evidence="7">Regulator of microtubule dynamics protein 1</fullName>
    </recommendedName>
    <alternativeName>
        <fullName evidence="8">Protein FAM82B</fullName>
    </alternativeName>
</protein>
<dbReference type="SUPFAM" id="SSF48452">
    <property type="entry name" value="TPR-like"/>
    <property type="match status" value="1"/>
</dbReference>
<evidence type="ECO:0000256" key="3">
    <source>
        <dbReference type="ARBA" id="ARBA00022490"/>
    </source>
</evidence>
<keyword evidence="10" id="KW-1185">Reference proteome</keyword>
<dbReference type="PANTHER" id="PTHR16056:SF16">
    <property type="entry name" value="REGULATOR OF MICROTUBULE DYNAMICS PROTEIN 1"/>
    <property type="match status" value="1"/>
</dbReference>
<evidence type="ECO:0000256" key="2">
    <source>
        <dbReference type="ARBA" id="ARBA00011375"/>
    </source>
</evidence>
<dbReference type="EnsemblMetazoa" id="ADIR001915-RA">
    <property type="protein sequence ID" value="ADIR001915-PA"/>
    <property type="gene ID" value="ADIR001915"/>
</dbReference>
<dbReference type="InterPro" id="IPR011990">
    <property type="entry name" value="TPR-like_helical_dom_sf"/>
</dbReference>
<dbReference type="InterPro" id="IPR049039">
    <property type="entry name" value="RMD1-3_a_helical_rpt"/>
</dbReference>
<dbReference type="Proteomes" id="UP000075884">
    <property type="component" value="Unassembled WGS sequence"/>
</dbReference>
<organism evidence="9 10">
    <name type="scientific">Anopheles dirus</name>
    <dbReference type="NCBI Taxonomy" id="7168"/>
    <lineage>
        <taxon>Eukaryota</taxon>
        <taxon>Metazoa</taxon>
        <taxon>Ecdysozoa</taxon>
        <taxon>Arthropoda</taxon>
        <taxon>Hexapoda</taxon>
        <taxon>Insecta</taxon>
        <taxon>Pterygota</taxon>
        <taxon>Neoptera</taxon>
        <taxon>Endopterygota</taxon>
        <taxon>Diptera</taxon>
        <taxon>Nematocera</taxon>
        <taxon>Culicoidea</taxon>
        <taxon>Culicidae</taxon>
        <taxon>Anophelinae</taxon>
        <taxon>Anopheles</taxon>
    </lineage>
</organism>
<dbReference type="AlphaFoldDB" id="A0A182N2Q4"/>
<dbReference type="Pfam" id="PF21033">
    <property type="entry name" value="RMD1-3"/>
    <property type="match status" value="1"/>
</dbReference>
<keyword evidence="6" id="KW-0206">Cytoskeleton</keyword>
<reference evidence="10" key="1">
    <citation type="submission" date="2013-03" db="EMBL/GenBank/DDBJ databases">
        <title>The Genome Sequence of Anopheles dirus WRAIR2.</title>
        <authorList>
            <consortium name="The Broad Institute Genomics Platform"/>
            <person name="Neafsey D.E."/>
            <person name="Walton C."/>
            <person name="Walker B."/>
            <person name="Young S.K."/>
            <person name="Zeng Q."/>
            <person name="Gargeya S."/>
            <person name="Fitzgerald M."/>
            <person name="Haas B."/>
            <person name="Abouelleil A."/>
            <person name="Allen A.W."/>
            <person name="Alvarado L."/>
            <person name="Arachchi H.M."/>
            <person name="Berlin A.M."/>
            <person name="Chapman S.B."/>
            <person name="Gainer-Dewar J."/>
            <person name="Goldberg J."/>
            <person name="Griggs A."/>
            <person name="Gujja S."/>
            <person name="Hansen M."/>
            <person name="Howarth C."/>
            <person name="Imamovic A."/>
            <person name="Ireland A."/>
            <person name="Larimer J."/>
            <person name="McCowan C."/>
            <person name="Murphy C."/>
            <person name="Pearson M."/>
            <person name="Poon T.W."/>
            <person name="Priest M."/>
            <person name="Roberts A."/>
            <person name="Saif S."/>
            <person name="Shea T."/>
            <person name="Sisk P."/>
            <person name="Sykes S."/>
            <person name="Wortman J."/>
            <person name="Nusbaum C."/>
            <person name="Birren B."/>
        </authorList>
    </citation>
    <scope>NUCLEOTIDE SEQUENCE [LARGE SCALE GENOMIC DNA]</scope>
    <source>
        <strain evidence="10">WRAIR2</strain>
    </source>
</reference>
<evidence type="ECO:0000256" key="7">
    <source>
        <dbReference type="ARBA" id="ARBA00039966"/>
    </source>
</evidence>
<evidence type="ECO:0000256" key="1">
    <source>
        <dbReference type="ARBA" id="ARBA00004245"/>
    </source>
</evidence>
<name>A0A182N2Q4_9DIPT</name>
<comment type="subcellular location">
    <subcellularLocation>
        <location evidence="1">Cytoplasm</location>
        <location evidence="1">Cytoskeleton</location>
    </subcellularLocation>
</comment>
<dbReference type="GO" id="GO:0005739">
    <property type="term" value="C:mitochondrion"/>
    <property type="evidence" value="ECO:0007669"/>
    <property type="project" value="TreeGrafter"/>
</dbReference>
<evidence type="ECO:0000256" key="5">
    <source>
        <dbReference type="ARBA" id="ARBA00022803"/>
    </source>
</evidence>
<keyword evidence="3" id="KW-0963">Cytoplasm</keyword>
<reference evidence="9" key="2">
    <citation type="submission" date="2020-05" db="UniProtKB">
        <authorList>
            <consortium name="EnsemblMetazoa"/>
        </authorList>
    </citation>
    <scope>IDENTIFICATION</scope>
    <source>
        <strain evidence="9">WRAIR2</strain>
    </source>
</reference>
<keyword evidence="5" id="KW-0802">TPR repeat</keyword>
<evidence type="ECO:0000256" key="4">
    <source>
        <dbReference type="ARBA" id="ARBA00022737"/>
    </source>
</evidence>
<evidence type="ECO:0000313" key="10">
    <source>
        <dbReference type="Proteomes" id="UP000075884"/>
    </source>
</evidence>
<dbReference type="GO" id="GO:0005876">
    <property type="term" value="C:spindle microtubule"/>
    <property type="evidence" value="ECO:0007669"/>
    <property type="project" value="TreeGrafter"/>
</dbReference>